<accession>A0A6J4JR52</accession>
<gene>
    <name evidence="1" type="ORF">AVDCRST_MAG93-3481</name>
</gene>
<reference evidence="1" key="1">
    <citation type="submission" date="2020-02" db="EMBL/GenBank/DDBJ databases">
        <authorList>
            <person name="Meier V. D."/>
        </authorList>
    </citation>
    <scope>NUCLEOTIDE SEQUENCE</scope>
    <source>
        <strain evidence="1">AVDCRST_MAG93</strain>
    </source>
</reference>
<dbReference type="AlphaFoldDB" id="A0A6J4JR52"/>
<name>A0A6J4JR52_9CHLR</name>
<sequence>MQNAAQTVSPRDRPRPRRLFQPVECEKPIRGMCELRRATVIVMEHSAQDIAPFDRTVPRGAARSWHGTLLINALMGPRMVVVGGFCLTPRKGAFR</sequence>
<evidence type="ECO:0000313" key="1">
    <source>
        <dbReference type="EMBL" id="CAA9285309.1"/>
    </source>
</evidence>
<organism evidence="1">
    <name type="scientific">uncultured Chloroflexia bacterium</name>
    <dbReference type="NCBI Taxonomy" id="1672391"/>
    <lineage>
        <taxon>Bacteria</taxon>
        <taxon>Bacillati</taxon>
        <taxon>Chloroflexota</taxon>
        <taxon>Chloroflexia</taxon>
        <taxon>environmental samples</taxon>
    </lineage>
</organism>
<dbReference type="EMBL" id="CADCTR010001189">
    <property type="protein sequence ID" value="CAA9285309.1"/>
    <property type="molecule type" value="Genomic_DNA"/>
</dbReference>
<proteinExistence type="predicted"/>
<protein>
    <submittedName>
        <fullName evidence="1">Uncharacterized protein</fullName>
    </submittedName>
</protein>